<accession>A0ABX6QMZ0</accession>
<name>A0ABX6QMZ0_9HYPH</name>
<evidence type="ECO:0000313" key="2">
    <source>
        <dbReference type="EMBL" id="QLF69490.1"/>
    </source>
</evidence>
<dbReference type="Pfam" id="PF02589">
    <property type="entry name" value="LUD_dom"/>
    <property type="match status" value="1"/>
</dbReference>
<organism evidence="2 3">
    <name type="scientific">Peteryoungia desertarenae</name>
    <dbReference type="NCBI Taxonomy" id="1813451"/>
    <lineage>
        <taxon>Bacteria</taxon>
        <taxon>Pseudomonadati</taxon>
        <taxon>Pseudomonadota</taxon>
        <taxon>Alphaproteobacteria</taxon>
        <taxon>Hyphomicrobiales</taxon>
        <taxon>Rhizobiaceae</taxon>
        <taxon>Peteryoungia</taxon>
    </lineage>
</organism>
<dbReference type="InterPro" id="IPR024185">
    <property type="entry name" value="FTHF_cligase-like_sf"/>
</dbReference>
<sequence>MDKRSAILAKIRHSLKTTGDDESRRAAIKSRLESHPKGVIPARGQLEPDARLDLFQAMAEKYNASVERIAHLSELPEVTAAYLKARNLPAAIRIGADPRLASAPWSEQPVLELRHGASDGQDLVAVSHAFAGIAETGTLCVLSGPDNPVTLNFLPDHHIVVLTKDDVVGDMESMWERLRAKQGGEMPRTVNLITGPSRSADIEQTLLLGAHGPRALHIVVVEGGRH</sequence>
<dbReference type="PANTHER" id="PTHR43682:SF1">
    <property type="entry name" value="LACTATE UTILIZATION PROTEIN C"/>
    <property type="match status" value="1"/>
</dbReference>
<protein>
    <submittedName>
        <fullName evidence="2">Lactate utilization protein</fullName>
    </submittedName>
</protein>
<dbReference type="EMBL" id="CP058350">
    <property type="protein sequence ID" value="QLF69490.1"/>
    <property type="molecule type" value="Genomic_DNA"/>
</dbReference>
<dbReference type="InterPro" id="IPR037171">
    <property type="entry name" value="NagB/RpiA_transferase-like"/>
</dbReference>
<evidence type="ECO:0000313" key="3">
    <source>
        <dbReference type="Proteomes" id="UP000308530"/>
    </source>
</evidence>
<reference evidence="2 3" key="1">
    <citation type="submission" date="2020-06" db="EMBL/GenBank/DDBJ databases">
        <title>Genome sequence of Rhizobium sp strain ADMK78.</title>
        <authorList>
            <person name="Rahi P."/>
        </authorList>
    </citation>
    <scope>NUCLEOTIDE SEQUENCE [LARGE SCALE GENOMIC DNA]</scope>
    <source>
        <strain evidence="2 3">ADMK78</strain>
    </source>
</reference>
<gene>
    <name evidence="2" type="ORF">FE840_008000</name>
</gene>
<dbReference type="Gene3D" id="3.40.50.10420">
    <property type="entry name" value="NagB/RpiA/CoA transferase-like"/>
    <property type="match status" value="1"/>
</dbReference>
<dbReference type="SUPFAM" id="SSF100950">
    <property type="entry name" value="NagB/RpiA/CoA transferase-like"/>
    <property type="match status" value="1"/>
</dbReference>
<dbReference type="InterPro" id="IPR003741">
    <property type="entry name" value="LUD_dom"/>
</dbReference>
<evidence type="ECO:0000259" key="1">
    <source>
        <dbReference type="Pfam" id="PF02589"/>
    </source>
</evidence>
<keyword evidence="3" id="KW-1185">Reference proteome</keyword>
<dbReference type="PANTHER" id="PTHR43682">
    <property type="entry name" value="LACTATE UTILIZATION PROTEIN C"/>
    <property type="match status" value="1"/>
</dbReference>
<dbReference type="RefSeq" id="WP_138285379.1">
    <property type="nucleotide sequence ID" value="NZ_CP058350.1"/>
</dbReference>
<dbReference type="Proteomes" id="UP000308530">
    <property type="component" value="Chromosome"/>
</dbReference>
<feature type="domain" description="LUD" evidence="1">
    <location>
        <begin position="124"/>
        <end position="221"/>
    </location>
</feature>
<proteinExistence type="predicted"/>